<name>A0AA38YVK0_VITRO</name>
<evidence type="ECO:0000259" key="7">
    <source>
        <dbReference type="PROSITE" id="PS50011"/>
    </source>
</evidence>
<dbReference type="PROSITE" id="PS00107">
    <property type="entry name" value="PROTEIN_KINASE_ATP"/>
    <property type="match status" value="1"/>
</dbReference>
<evidence type="ECO:0000256" key="5">
    <source>
        <dbReference type="PROSITE-ProRule" id="PRU10141"/>
    </source>
</evidence>
<dbReference type="Proteomes" id="UP001168098">
    <property type="component" value="Unassembled WGS sequence"/>
</dbReference>
<dbReference type="InterPro" id="IPR052751">
    <property type="entry name" value="Plant_MAPKKK"/>
</dbReference>
<dbReference type="GO" id="GO:0004674">
    <property type="term" value="F:protein serine/threonine kinase activity"/>
    <property type="evidence" value="ECO:0007669"/>
    <property type="project" value="UniProtKB-KW"/>
</dbReference>
<proteinExistence type="inferred from homology"/>
<evidence type="ECO:0000256" key="4">
    <source>
        <dbReference type="ARBA" id="ARBA00022840"/>
    </source>
</evidence>
<dbReference type="InterPro" id="IPR011009">
    <property type="entry name" value="Kinase-like_dom_sf"/>
</dbReference>
<evidence type="ECO:0000256" key="2">
    <source>
        <dbReference type="ARBA" id="ARBA00022741"/>
    </source>
</evidence>
<dbReference type="PROSITE" id="PS50011">
    <property type="entry name" value="PROTEIN_KINASE_DOM"/>
    <property type="match status" value="1"/>
</dbReference>
<dbReference type="AlphaFoldDB" id="A0AA38YVK0"/>
<keyword evidence="9" id="KW-1185">Reference proteome</keyword>
<dbReference type="CDD" id="cd06606">
    <property type="entry name" value="STKc_MAPKKK"/>
    <property type="match status" value="1"/>
</dbReference>
<keyword evidence="1" id="KW-0808">Transferase</keyword>
<gene>
    <name evidence="8" type="ORF">PVL29_022469</name>
</gene>
<dbReference type="Gene3D" id="1.10.510.10">
    <property type="entry name" value="Transferase(Phosphotransferase) domain 1"/>
    <property type="match status" value="1"/>
</dbReference>
<dbReference type="Pfam" id="PF00069">
    <property type="entry name" value="Pkinase"/>
    <property type="match status" value="1"/>
</dbReference>
<accession>A0AA38YVK0</accession>
<dbReference type="GO" id="GO:0005524">
    <property type="term" value="F:ATP binding"/>
    <property type="evidence" value="ECO:0007669"/>
    <property type="project" value="UniProtKB-UniRule"/>
</dbReference>
<dbReference type="GO" id="GO:0007165">
    <property type="term" value="P:signal transduction"/>
    <property type="evidence" value="ECO:0007669"/>
    <property type="project" value="TreeGrafter"/>
</dbReference>
<keyword evidence="3" id="KW-0418">Kinase</keyword>
<dbReference type="EMBL" id="JARBHA010000017">
    <property type="protein sequence ID" value="KAJ9677491.1"/>
    <property type="molecule type" value="Genomic_DNA"/>
</dbReference>
<organism evidence="8 9">
    <name type="scientific">Vitis rotundifolia</name>
    <name type="common">Muscadine grape</name>
    <dbReference type="NCBI Taxonomy" id="103349"/>
    <lineage>
        <taxon>Eukaryota</taxon>
        <taxon>Viridiplantae</taxon>
        <taxon>Streptophyta</taxon>
        <taxon>Embryophyta</taxon>
        <taxon>Tracheophyta</taxon>
        <taxon>Spermatophyta</taxon>
        <taxon>Magnoliopsida</taxon>
        <taxon>eudicotyledons</taxon>
        <taxon>Gunneridae</taxon>
        <taxon>Pentapetalae</taxon>
        <taxon>rosids</taxon>
        <taxon>Vitales</taxon>
        <taxon>Vitaceae</taxon>
        <taxon>Viteae</taxon>
        <taxon>Vitis</taxon>
    </lineage>
</organism>
<keyword evidence="6" id="KW-0723">Serine/threonine-protein kinase</keyword>
<evidence type="ECO:0000256" key="3">
    <source>
        <dbReference type="ARBA" id="ARBA00022777"/>
    </source>
</evidence>
<keyword evidence="4 5" id="KW-0067">ATP-binding</keyword>
<dbReference type="SMART" id="SM00220">
    <property type="entry name" value="S_TKc"/>
    <property type="match status" value="1"/>
</dbReference>
<keyword evidence="2 5" id="KW-0547">Nucleotide-binding</keyword>
<evidence type="ECO:0000313" key="9">
    <source>
        <dbReference type="Proteomes" id="UP001168098"/>
    </source>
</evidence>
<dbReference type="InterPro" id="IPR008271">
    <property type="entry name" value="Ser/Thr_kinase_AS"/>
</dbReference>
<feature type="binding site" evidence="5">
    <location>
        <position position="35"/>
    </location>
    <ligand>
        <name>ATP</name>
        <dbReference type="ChEBI" id="CHEBI:30616"/>
    </ligand>
</feature>
<evidence type="ECO:0000256" key="6">
    <source>
        <dbReference type="RuleBase" id="RU000304"/>
    </source>
</evidence>
<feature type="domain" description="Protein kinase" evidence="7">
    <location>
        <begin position="5"/>
        <end position="267"/>
    </location>
</feature>
<protein>
    <recommendedName>
        <fullName evidence="7">Protein kinase domain-containing protein</fullName>
    </recommendedName>
</protein>
<dbReference type="InterPro" id="IPR000719">
    <property type="entry name" value="Prot_kinase_dom"/>
</dbReference>
<dbReference type="InterPro" id="IPR017441">
    <property type="entry name" value="Protein_kinase_ATP_BS"/>
</dbReference>
<reference evidence="8 9" key="1">
    <citation type="journal article" date="2023" name="BMC Biotechnol.">
        <title>Vitis rotundifolia cv Carlos genome sequencing.</title>
        <authorList>
            <person name="Huff M."/>
            <person name="Hulse-Kemp A."/>
            <person name="Scheffler B."/>
            <person name="Youngblood R."/>
            <person name="Simpson S."/>
            <person name="Babiker E."/>
            <person name="Staton M."/>
        </authorList>
    </citation>
    <scope>NUCLEOTIDE SEQUENCE [LARGE SCALE GENOMIC DNA]</scope>
    <source>
        <tissue evidence="8">Leaf</tissue>
    </source>
</reference>
<comment type="similarity">
    <text evidence="6">Belongs to the protein kinase superfamily.</text>
</comment>
<sequence>MEDMIVKQRLIGQGASGKVYLAVSRNGGGRLLAVKSSVCCSSSSSLLREEEILRFLGACPDVVECFGGYSSMEFDGSWVYNLILEYAPGGTLRSLMERRGGKLSESEVRDYARMIIRGLCYMHQKGLVHCDLKPDNVLVFPVVDGGNVVKIADFGLAKRVGEEEDPRVGFRGTPAYMSPESLALKEHDAPMDIWSLGCTIIEMVTGQRVWTGCKRVGGIVEHVVANKQVPKIPECLSQYGKDFLEKCFVRDPKRRWTAEMLLHHPFVAPHPPPTGTPILMTGLLPFRYCPLSDTGLQFSSPSFTPLLPPVLLPSSSGESSIPPLLPTISIPPTFFNSLPHSLPSSEESSIPELLSNLSLPPGWDSVEEVTPGSH</sequence>
<dbReference type="SUPFAM" id="SSF56112">
    <property type="entry name" value="Protein kinase-like (PK-like)"/>
    <property type="match status" value="1"/>
</dbReference>
<evidence type="ECO:0000256" key="1">
    <source>
        <dbReference type="ARBA" id="ARBA00022679"/>
    </source>
</evidence>
<dbReference type="PANTHER" id="PTHR48011:SF18">
    <property type="entry name" value="MITOGEN-ACTIVATED PROTEIN KINASE KINASE KINASE 19-RELATED"/>
    <property type="match status" value="1"/>
</dbReference>
<dbReference type="PANTHER" id="PTHR48011">
    <property type="entry name" value="CCR4-NOT TRANSCRIPTIONAL COMPLEX SUBUNIT CAF120-RELATED"/>
    <property type="match status" value="1"/>
</dbReference>
<evidence type="ECO:0000313" key="8">
    <source>
        <dbReference type="EMBL" id="KAJ9677491.1"/>
    </source>
</evidence>
<dbReference type="PROSITE" id="PS00108">
    <property type="entry name" value="PROTEIN_KINASE_ST"/>
    <property type="match status" value="1"/>
</dbReference>
<comment type="caution">
    <text evidence="8">The sequence shown here is derived from an EMBL/GenBank/DDBJ whole genome shotgun (WGS) entry which is preliminary data.</text>
</comment>